<keyword evidence="1" id="KW-0032">Aminotransferase</keyword>
<evidence type="ECO:0000313" key="1">
    <source>
        <dbReference type="EMBL" id="MCY1719321.1"/>
    </source>
</evidence>
<accession>A0A9X3F5H1</accession>
<reference evidence="1" key="1">
    <citation type="submission" date="2022-11" db="EMBL/GenBank/DDBJ databases">
        <title>Marilongibacter aestuarii gen. nov., sp. nov., isolated from tidal flat sediment.</title>
        <authorList>
            <person name="Jiayan W."/>
        </authorList>
    </citation>
    <scope>NUCLEOTIDE SEQUENCE</scope>
    <source>
        <strain evidence="1">Z1-6</strain>
    </source>
</reference>
<sequence>MSIKLLETIKCQDGKLLNIKWHNLRFNHARQEYFGLQTKMNLVNFIKVPSGAKKGLFRCRITYSKAIDKLEFIPHEHKTINRLKLVEDNQIDYHFKYADRNRLNELYDKRGECDDILIVKNGCITDSFTANPIFFDGVYWWSPDTPLLPGTQRARLIAEHKISVCRITPNDLSKYEKIGLINAMWDMENMPVMEVTAIQN</sequence>
<dbReference type="InterPro" id="IPR036038">
    <property type="entry name" value="Aminotransferase-like"/>
</dbReference>
<dbReference type="SUPFAM" id="SSF56752">
    <property type="entry name" value="D-aminoacid aminotransferase-like PLP-dependent enzymes"/>
    <property type="match status" value="1"/>
</dbReference>
<comment type="caution">
    <text evidence="1">The sequence shown here is derived from an EMBL/GenBank/DDBJ whole genome shotgun (WGS) entry which is preliminary data.</text>
</comment>
<keyword evidence="2" id="KW-1185">Reference proteome</keyword>
<dbReference type="Gene3D" id="3.20.10.10">
    <property type="entry name" value="D-amino Acid Aminotransferase, subunit A, domain 2"/>
    <property type="match status" value="1"/>
</dbReference>
<gene>
    <name evidence="1" type="ORF">OU798_03155</name>
</gene>
<name>A0A9X3F5H1_9BACT</name>
<dbReference type="Pfam" id="PF01063">
    <property type="entry name" value="Aminotran_4"/>
    <property type="match status" value="1"/>
</dbReference>
<evidence type="ECO:0000313" key="2">
    <source>
        <dbReference type="Proteomes" id="UP001145087"/>
    </source>
</evidence>
<dbReference type="InterPro" id="IPR043132">
    <property type="entry name" value="BCAT-like_C"/>
</dbReference>
<dbReference type="AlphaFoldDB" id="A0A9X3F5H1"/>
<dbReference type="InterPro" id="IPR001544">
    <property type="entry name" value="Aminotrans_IV"/>
</dbReference>
<dbReference type="GO" id="GO:0008483">
    <property type="term" value="F:transaminase activity"/>
    <property type="evidence" value="ECO:0007669"/>
    <property type="project" value="UniProtKB-KW"/>
</dbReference>
<proteinExistence type="predicted"/>
<dbReference type="InterPro" id="IPR043131">
    <property type="entry name" value="BCAT-like_N"/>
</dbReference>
<dbReference type="Proteomes" id="UP001145087">
    <property type="component" value="Unassembled WGS sequence"/>
</dbReference>
<organism evidence="1 2">
    <name type="scientific">Draconibacterium aestuarii</name>
    <dbReference type="NCBI Taxonomy" id="2998507"/>
    <lineage>
        <taxon>Bacteria</taxon>
        <taxon>Pseudomonadati</taxon>
        <taxon>Bacteroidota</taxon>
        <taxon>Bacteroidia</taxon>
        <taxon>Marinilabiliales</taxon>
        <taxon>Prolixibacteraceae</taxon>
        <taxon>Draconibacterium</taxon>
    </lineage>
</organism>
<dbReference type="EMBL" id="JAPOHD010000007">
    <property type="protein sequence ID" value="MCY1719321.1"/>
    <property type="molecule type" value="Genomic_DNA"/>
</dbReference>
<keyword evidence="1" id="KW-0808">Transferase</keyword>
<dbReference type="RefSeq" id="WP_343331659.1">
    <property type="nucleotide sequence ID" value="NZ_JAPOHD010000007.1"/>
</dbReference>
<dbReference type="Gene3D" id="3.30.470.10">
    <property type="match status" value="1"/>
</dbReference>
<protein>
    <submittedName>
        <fullName evidence="1">Aminotransferase class IV</fullName>
    </submittedName>
</protein>